<dbReference type="EMBL" id="RXIC02000020">
    <property type="protein sequence ID" value="KAB1222140.1"/>
    <property type="molecule type" value="Genomic_DNA"/>
</dbReference>
<evidence type="ECO:0000313" key="12">
    <source>
        <dbReference type="Proteomes" id="UP000516437"/>
    </source>
</evidence>
<dbReference type="SUPFAM" id="SSF52743">
    <property type="entry name" value="Subtilisin-like"/>
    <property type="match status" value="1"/>
</dbReference>
<dbReference type="PROSITE" id="PS51892">
    <property type="entry name" value="SUBTILASE"/>
    <property type="match status" value="1"/>
</dbReference>
<dbReference type="InterPro" id="IPR037045">
    <property type="entry name" value="S8pro/Inhibitor_I9_sf"/>
</dbReference>
<dbReference type="InterPro" id="IPR015500">
    <property type="entry name" value="Peptidase_S8_subtilisin-rel"/>
</dbReference>
<dbReference type="InterPro" id="IPR023828">
    <property type="entry name" value="Peptidase_S8_Ser-AS"/>
</dbReference>
<comment type="similarity">
    <text evidence="2 8">Belongs to the peptidase S8 family.</text>
</comment>
<comment type="caution">
    <text evidence="11">The sequence shown here is derived from an EMBL/GenBank/DDBJ whole genome shotgun (WGS) entry which is preliminary data.</text>
</comment>
<feature type="active site" description="Charge relay system" evidence="7">
    <location>
        <position position="222"/>
    </location>
</feature>
<dbReference type="AlphaFoldDB" id="A0A6A1WH06"/>
<dbReference type="FunFam" id="3.30.70.80:FF:000003">
    <property type="entry name" value="Subtilisin-like protease SBT1.9"/>
    <property type="match status" value="1"/>
</dbReference>
<evidence type="ECO:0000259" key="10">
    <source>
        <dbReference type="Pfam" id="PF05922"/>
    </source>
</evidence>
<dbReference type="Pfam" id="PF00082">
    <property type="entry name" value="Peptidase_S8"/>
    <property type="match status" value="2"/>
</dbReference>
<name>A0A6A1WH06_9ROSI</name>
<accession>A0A6A1WH06</accession>
<evidence type="ECO:0000256" key="3">
    <source>
        <dbReference type="ARBA" id="ARBA00022670"/>
    </source>
</evidence>
<dbReference type="PROSITE" id="PS00138">
    <property type="entry name" value="SUBTILASE_SER"/>
    <property type="match status" value="1"/>
</dbReference>
<evidence type="ECO:0000256" key="2">
    <source>
        <dbReference type="ARBA" id="ARBA00011073"/>
    </source>
</evidence>
<keyword evidence="12" id="KW-1185">Reference proteome</keyword>
<keyword evidence="4" id="KW-0732">Signal</keyword>
<dbReference type="Proteomes" id="UP000516437">
    <property type="component" value="Chromosome 2"/>
</dbReference>
<evidence type="ECO:0000313" key="11">
    <source>
        <dbReference type="EMBL" id="KAB1222140.1"/>
    </source>
</evidence>
<keyword evidence="5" id="KW-0378">Hydrolase</keyword>
<comment type="caution">
    <text evidence="8">Lacks conserved residue(s) required for the propagation of feature annotation.</text>
</comment>
<evidence type="ECO:0000256" key="8">
    <source>
        <dbReference type="PROSITE-ProRule" id="PRU01240"/>
    </source>
</evidence>
<organism evidence="11 12">
    <name type="scientific">Morella rubra</name>
    <name type="common">Chinese bayberry</name>
    <dbReference type="NCBI Taxonomy" id="262757"/>
    <lineage>
        <taxon>Eukaryota</taxon>
        <taxon>Viridiplantae</taxon>
        <taxon>Streptophyta</taxon>
        <taxon>Embryophyta</taxon>
        <taxon>Tracheophyta</taxon>
        <taxon>Spermatophyta</taxon>
        <taxon>Magnoliopsida</taxon>
        <taxon>eudicotyledons</taxon>
        <taxon>Gunneridae</taxon>
        <taxon>Pentapetalae</taxon>
        <taxon>rosids</taxon>
        <taxon>fabids</taxon>
        <taxon>Fagales</taxon>
        <taxon>Myricaceae</taxon>
        <taxon>Morella</taxon>
    </lineage>
</organism>
<feature type="active site" description="Charge relay system" evidence="7">
    <location>
        <position position="152"/>
    </location>
</feature>
<dbReference type="PANTHER" id="PTHR10795">
    <property type="entry name" value="PROPROTEIN CONVERTASE SUBTILISIN/KEXIN"/>
    <property type="match status" value="1"/>
</dbReference>
<evidence type="ECO:0000256" key="6">
    <source>
        <dbReference type="ARBA" id="ARBA00022825"/>
    </source>
</evidence>
<evidence type="ECO:0000256" key="4">
    <source>
        <dbReference type="ARBA" id="ARBA00022729"/>
    </source>
</evidence>
<reference evidence="11 12" key="1">
    <citation type="journal article" date="2019" name="Plant Biotechnol. J.">
        <title>The red bayberry genome and genetic basis of sex determination.</title>
        <authorList>
            <person name="Jia H.M."/>
            <person name="Jia H.J."/>
            <person name="Cai Q.L."/>
            <person name="Wang Y."/>
            <person name="Zhao H.B."/>
            <person name="Yang W.F."/>
            <person name="Wang G.Y."/>
            <person name="Li Y.H."/>
            <person name="Zhan D.L."/>
            <person name="Shen Y.T."/>
            <person name="Niu Q.F."/>
            <person name="Chang L."/>
            <person name="Qiu J."/>
            <person name="Zhao L."/>
            <person name="Xie H.B."/>
            <person name="Fu W.Y."/>
            <person name="Jin J."/>
            <person name="Li X.W."/>
            <person name="Jiao Y."/>
            <person name="Zhou C.C."/>
            <person name="Tu T."/>
            <person name="Chai C.Y."/>
            <person name="Gao J.L."/>
            <person name="Fan L.J."/>
            <person name="van de Weg E."/>
            <person name="Wang J.Y."/>
            <person name="Gao Z.S."/>
        </authorList>
    </citation>
    <scope>NUCLEOTIDE SEQUENCE [LARGE SCALE GENOMIC DNA]</scope>
    <source>
        <tissue evidence="11">Leaves</tissue>
    </source>
</reference>
<dbReference type="InterPro" id="IPR010259">
    <property type="entry name" value="S8pro/Inhibitor_I9"/>
</dbReference>
<dbReference type="OrthoDB" id="2014869at2759"/>
<dbReference type="InterPro" id="IPR045051">
    <property type="entry name" value="SBT"/>
</dbReference>
<dbReference type="PRINTS" id="PR00723">
    <property type="entry name" value="SUBTILISIN"/>
</dbReference>
<sequence length="655" mass="71563">MCQVNGLLRAICLVFLTWFWVIFHVTSFSAKRFTYIVHMDKSVMPKVFNSHQNWYSSTVDSLNLKNLHSFGGHRSSPELLYTYDHAAHGFSAVLSLAELEALKKAPGFISAYPDSSAQLYTTHKPEFISLDTASALLHASNYGKDTIIGIVDSGVWPQSPSFNDEGITTKVPSKWKGSCDRGQGFNSSMWNAKLIGVRYFNKGAKENIPLYIQDSALDRRGHGTAVFSIAAGNYVKGVSFADYAEGTAKGVAPHARVAVYKEDLFKNSVAIATFAAMEKGIVVSAAAGNSGPHCSSVENGFPWALTVTASNTDRQISGTLIMGNGLNIAGWSLFPGYILSQTMPLLHEKTMSNCISPVLLSKSPYGIVICEIGDIKRQIRSILRVNLTAIILIHEDPPGVVFQVKAPYPYIVIRPKDASFVITYAKNGNTPFASMRFRQTFIGIKPAPTVAFYASRGPSKDFPNILKPDIMAPGTLVLAASSPYSREGSTGSNNFAKSSYMFKFGSGTSFSNPHVAGVAALLKSVHPKWSVAAIISAIITTASIRDNTMHPTREANINFETASPLAMGAGQIDPNKALDLIFDATPQDYVNLICSFRRFKPQIKTITRSSNYSCVNPSSDLNHPSIITSYAFKNFMRNKGISEDRNKCRRRCTNL</sequence>
<feature type="domain" description="Peptidase S8/S53" evidence="9">
    <location>
        <begin position="271"/>
        <end position="548"/>
    </location>
</feature>
<dbReference type="Gene3D" id="3.40.50.200">
    <property type="entry name" value="Peptidase S8/S53 domain"/>
    <property type="match status" value="2"/>
</dbReference>
<dbReference type="GO" id="GO:0004252">
    <property type="term" value="F:serine-type endopeptidase activity"/>
    <property type="evidence" value="ECO:0007669"/>
    <property type="project" value="InterPro"/>
</dbReference>
<dbReference type="Gene3D" id="3.30.70.80">
    <property type="entry name" value="Peptidase S8 propeptide/proteinase inhibitor I9"/>
    <property type="match status" value="1"/>
</dbReference>
<evidence type="ECO:0000259" key="9">
    <source>
        <dbReference type="Pfam" id="PF00082"/>
    </source>
</evidence>
<evidence type="ECO:0000256" key="7">
    <source>
        <dbReference type="PIRSR" id="PIRSR615500-1"/>
    </source>
</evidence>
<comment type="subcellular location">
    <subcellularLocation>
        <location evidence="1">Secreted</location>
    </subcellularLocation>
</comment>
<dbReference type="InterPro" id="IPR036852">
    <property type="entry name" value="Peptidase_S8/S53_dom_sf"/>
</dbReference>
<keyword evidence="6" id="KW-0720">Serine protease</keyword>
<dbReference type="Pfam" id="PF05922">
    <property type="entry name" value="Inhibitor_I9"/>
    <property type="match status" value="1"/>
</dbReference>
<dbReference type="InterPro" id="IPR000209">
    <property type="entry name" value="Peptidase_S8/S53_dom"/>
</dbReference>
<feature type="domain" description="Peptidase S8/S53" evidence="9">
    <location>
        <begin position="143"/>
        <end position="261"/>
    </location>
</feature>
<dbReference type="CDD" id="cd02120">
    <property type="entry name" value="PA_subtilisin_like"/>
    <property type="match status" value="1"/>
</dbReference>
<evidence type="ECO:0000256" key="1">
    <source>
        <dbReference type="ARBA" id="ARBA00004613"/>
    </source>
</evidence>
<dbReference type="Gene3D" id="3.50.30.30">
    <property type="match status" value="1"/>
</dbReference>
<protein>
    <submittedName>
        <fullName evidence="11">Subtilisin-like protease</fullName>
    </submittedName>
</protein>
<dbReference type="GO" id="GO:0005576">
    <property type="term" value="C:extracellular region"/>
    <property type="evidence" value="ECO:0007669"/>
    <property type="project" value="UniProtKB-SubCell"/>
</dbReference>
<keyword evidence="3 11" id="KW-0645">Protease</keyword>
<dbReference type="GO" id="GO:0006508">
    <property type="term" value="P:proteolysis"/>
    <property type="evidence" value="ECO:0007669"/>
    <property type="project" value="UniProtKB-KW"/>
</dbReference>
<feature type="domain" description="Inhibitor I9" evidence="10">
    <location>
        <begin position="34"/>
        <end position="119"/>
    </location>
</feature>
<evidence type="ECO:0000256" key="5">
    <source>
        <dbReference type="ARBA" id="ARBA00022801"/>
    </source>
</evidence>
<feature type="active site" description="Charge relay system" evidence="7">
    <location>
        <position position="509"/>
    </location>
</feature>
<gene>
    <name evidence="11" type="ORF">CJ030_MR2G002682</name>
</gene>
<proteinExistence type="inferred from homology"/>